<dbReference type="Proteomes" id="UP001501666">
    <property type="component" value="Unassembled WGS sequence"/>
</dbReference>
<sequence>MYPAVPGGVGTLKSLARELMATERAVSERIRYQLRGSYSHHYRRMLAPILAALEFKCNNTAYRPVMDAIELLSRYAGVAATERYYAETERVPIEGVVQWAWRDAVVDAESRRVERIPYELCVLPASAGAHRPWTSTRCRQAGWGRGG</sequence>
<organism evidence="1 2">
    <name type="scientific">Nonomuraea recticatena</name>
    <dbReference type="NCBI Taxonomy" id="46178"/>
    <lineage>
        <taxon>Bacteria</taxon>
        <taxon>Bacillati</taxon>
        <taxon>Actinomycetota</taxon>
        <taxon>Actinomycetes</taxon>
        <taxon>Streptosporangiales</taxon>
        <taxon>Streptosporangiaceae</taxon>
        <taxon>Nonomuraea</taxon>
    </lineage>
</organism>
<name>A0ABP6EPM2_9ACTN</name>
<proteinExistence type="predicted"/>
<evidence type="ECO:0000313" key="1">
    <source>
        <dbReference type="EMBL" id="GAA2670003.1"/>
    </source>
</evidence>
<accession>A0ABP6EPM2</accession>
<keyword evidence="2" id="KW-1185">Reference proteome</keyword>
<evidence type="ECO:0000313" key="2">
    <source>
        <dbReference type="Proteomes" id="UP001501666"/>
    </source>
</evidence>
<reference evidence="2" key="1">
    <citation type="journal article" date="2019" name="Int. J. Syst. Evol. Microbiol.">
        <title>The Global Catalogue of Microorganisms (GCM) 10K type strain sequencing project: providing services to taxonomists for standard genome sequencing and annotation.</title>
        <authorList>
            <consortium name="The Broad Institute Genomics Platform"/>
            <consortium name="The Broad Institute Genome Sequencing Center for Infectious Disease"/>
            <person name="Wu L."/>
            <person name="Ma J."/>
        </authorList>
    </citation>
    <scope>NUCLEOTIDE SEQUENCE [LARGE SCALE GENOMIC DNA]</scope>
    <source>
        <strain evidence="2">JCM 6835</strain>
    </source>
</reference>
<comment type="caution">
    <text evidence="1">The sequence shown here is derived from an EMBL/GenBank/DDBJ whole genome shotgun (WGS) entry which is preliminary data.</text>
</comment>
<dbReference type="RefSeq" id="WP_346149649.1">
    <property type="nucleotide sequence ID" value="NZ_BAAATE010000013.1"/>
</dbReference>
<dbReference type="EMBL" id="BAAATE010000013">
    <property type="protein sequence ID" value="GAA2670003.1"/>
    <property type="molecule type" value="Genomic_DNA"/>
</dbReference>
<gene>
    <name evidence="1" type="ORF">GCM10010412_048770</name>
</gene>
<protein>
    <submittedName>
        <fullName evidence="1">Uncharacterized protein</fullName>
    </submittedName>
</protein>